<evidence type="ECO:0000313" key="2">
    <source>
        <dbReference type="Proteomes" id="UP001320898"/>
    </source>
</evidence>
<reference evidence="1 2" key="1">
    <citation type="submission" date="2022-04" db="EMBL/GenBank/DDBJ databases">
        <authorList>
            <person name="Ye Y.-Q."/>
            <person name="Du Z.-J."/>
        </authorList>
    </citation>
    <scope>NUCLEOTIDE SEQUENCE [LARGE SCALE GENOMIC DNA]</scope>
    <source>
        <strain evidence="1 2">A6E488</strain>
    </source>
</reference>
<dbReference type="RefSeq" id="WP_261618250.1">
    <property type="nucleotide sequence ID" value="NZ_JALIDZ010000013.1"/>
</dbReference>
<organism evidence="1 2">
    <name type="scientific">Microbaculum marinisediminis</name>
    <dbReference type="NCBI Taxonomy" id="2931392"/>
    <lineage>
        <taxon>Bacteria</taxon>
        <taxon>Pseudomonadati</taxon>
        <taxon>Pseudomonadota</taxon>
        <taxon>Alphaproteobacteria</taxon>
        <taxon>Hyphomicrobiales</taxon>
        <taxon>Tepidamorphaceae</taxon>
        <taxon>Microbaculum</taxon>
    </lineage>
</organism>
<gene>
    <name evidence="1" type="ORF">MUB46_22635</name>
</gene>
<dbReference type="AlphaFoldDB" id="A0AAW5R6D6"/>
<proteinExistence type="predicted"/>
<dbReference type="EMBL" id="JALIDZ010000013">
    <property type="protein sequence ID" value="MCT8974669.1"/>
    <property type="molecule type" value="Genomic_DNA"/>
</dbReference>
<keyword evidence="2" id="KW-1185">Reference proteome</keyword>
<protein>
    <submittedName>
        <fullName evidence="1">Uncharacterized protein</fullName>
    </submittedName>
</protein>
<dbReference type="Proteomes" id="UP001320898">
    <property type="component" value="Unassembled WGS sequence"/>
</dbReference>
<evidence type="ECO:0000313" key="1">
    <source>
        <dbReference type="EMBL" id="MCT8974669.1"/>
    </source>
</evidence>
<comment type="caution">
    <text evidence="1">The sequence shown here is derived from an EMBL/GenBank/DDBJ whole genome shotgun (WGS) entry which is preliminary data.</text>
</comment>
<name>A0AAW5R6D6_9HYPH</name>
<sequence length="47" mass="5103">MNRNVLYLVIGVLAVAASVLGYQFYQQQSTTGIQIDVGKEGVSIETK</sequence>
<accession>A0AAW5R6D6</accession>